<dbReference type="InterPro" id="IPR024442">
    <property type="entry name" value="Transposase_Zn_ribbon"/>
</dbReference>
<keyword evidence="3" id="KW-1185">Reference proteome</keyword>
<feature type="domain" description="ISXO2-like transposase" evidence="1">
    <location>
        <begin position="126"/>
        <end position="274"/>
    </location>
</feature>
<dbReference type="InterPro" id="IPR053164">
    <property type="entry name" value="IS1016-like_transposase"/>
</dbReference>
<evidence type="ECO:0000313" key="2">
    <source>
        <dbReference type="EMBL" id="GGA80923.1"/>
    </source>
</evidence>
<dbReference type="PANTHER" id="PTHR47163">
    <property type="entry name" value="DDE_TNP_IS1595 DOMAIN-CONTAINING PROTEIN"/>
    <property type="match status" value="1"/>
</dbReference>
<dbReference type="SMART" id="SM01126">
    <property type="entry name" value="DDE_Tnp_IS1595"/>
    <property type="match status" value="1"/>
</dbReference>
<reference evidence="2" key="1">
    <citation type="journal article" date="2014" name="Int. J. Syst. Evol. Microbiol.">
        <title>Complete genome sequence of Corynebacterium casei LMG S-19264T (=DSM 44701T), isolated from a smear-ripened cheese.</title>
        <authorList>
            <consortium name="US DOE Joint Genome Institute (JGI-PGF)"/>
            <person name="Walter F."/>
            <person name="Albersmeier A."/>
            <person name="Kalinowski J."/>
            <person name="Ruckert C."/>
        </authorList>
    </citation>
    <scope>NUCLEOTIDE SEQUENCE</scope>
    <source>
        <strain evidence="2">CGMCC 1.15447</strain>
    </source>
</reference>
<dbReference type="Pfam" id="PF12760">
    <property type="entry name" value="Zn_ribbon_IS1595"/>
    <property type="match status" value="1"/>
</dbReference>
<proteinExistence type="predicted"/>
<evidence type="ECO:0000313" key="3">
    <source>
        <dbReference type="Proteomes" id="UP000648801"/>
    </source>
</evidence>
<dbReference type="PANTHER" id="PTHR47163:SF2">
    <property type="entry name" value="SI:DKEY-17M8.2"/>
    <property type="match status" value="1"/>
</dbReference>
<evidence type="ECO:0000259" key="1">
    <source>
        <dbReference type="SMART" id="SM01126"/>
    </source>
</evidence>
<protein>
    <submittedName>
        <fullName evidence="2">IS1595 family transposase</fullName>
    </submittedName>
</protein>
<accession>A0A916S2N0</accession>
<dbReference type="Proteomes" id="UP000648801">
    <property type="component" value="Unassembled WGS sequence"/>
</dbReference>
<dbReference type="NCBIfam" id="NF033547">
    <property type="entry name" value="transpos_IS1595"/>
    <property type="match status" value="1"/>
</dbReference>
<dbReference type="RefSeq" id="WP_188760860.1">
    <property type="nucleotide sequence ID" value="NZ_BMJB01000007.1"/>
</dbReference>
<sequence>MQAPTLFEVLREFGNDTSCREYLEALRWPDRVMCPRCQSEKISRVYDRNQFDCDSCRYQFSVLAGTVFQDTKLPLPTWFAVTYLMCESKKGISASQLKRMVGGSYKTSWYLCHRIRAAMKEANPLPLSGVVEMDETYVGGKRRGSGKKGRPGRGEAEVVFGIKQRGGELRFFHAEDCKSGTLAKYIKENVSGDVDVIMTDEMISYPHALDRAGHSRAKHKTIKHRDGIYVDGDITTNGIESAFSLLKRGIVGTWHKISAKHLSAYLDEMQFRFNNRQNPYLFRDTMQKLIETPVLEYKNLIAA</sequence>
<dbReference type="EMBL" id="BMJB01000007">
    <property type="protein sequence ID" value="GGA80923.1"/>
    <property type="molecule type" value="Genomic_DNA"/>
</dbReference>
<comment type="caution">
    <text evidence="2">The sequence shown here is derived from an EMBL/GenBank/DDBJ whole genome shotgun (WGS) entry which is preliminary data.</text>
</comment>
<dbReference type="InterPro" id="IPR024445">
    <property type="entry name" value="Tnp_ISXO2-like"/>
</dbReference>
<dbReference type="Pfam" id="PF12762">
    <property type="entry name" value="DDE_Tnp_IS1595"/>
    <property type="match status" value="1"/>
</dbReference>
<name>A0A916S2N0_9BACT</name>
<organism evidence="2 3">
    <name type="scientific">Edaphobacter acidisoli</name>
    <dbReference type="NCBI Taxonomy" id="2040573"/>
    <lineage>
        <taxon>Bacteria</taxon>
        <taxon>Pseudomonadati</taxon>
        <taxon>Acidobacteriota</taxon>
        <taxon>Terriglobia</taxon>
        <taxon>Terriglobales</taxon>
        <taxon>Acidobacteriaceae</taxon>
        <taxon>Edaphobacter</taxon>
    </lineage>
</organism>
<gene>
    <name evidence="2" type="primary">tnpA</name>
    <name evidence="2" type="ORF">GCM10011507_35180</name>
</gene>
<reference evidence="2" key="2">
    <citation type="submission" date="2020-09" db="EMBL/GenBank/DDBJ databases">
        <authorList>
            <person name="Sun Q."/>
            <person name="Zhou Y."/>
        </authorList>
    </citation>
    <scope>NUCLEOTIDE SEQUENCE</scope>
    <source>
        <strain evidence="2">CGMCC 1.15447</strain>
    </source>
</reference>
<dbReference type="AlphaFoldDB" id="A0A916S2N0"/>